<comment type="similarity">
    <text evidence="1">Belongs to the scytalone dehydratase family.</text>
</comment>
<dbReference type="AlphaFoldDB" id="A0A8H3WB72"/>
<dbReference type="Gene3D" id="3.10.450.50">
    <property type="match status" value="1"/>
</dbReference>
<dbReference type="EMBL" id="WOWK01000056">
    <property type="protein sequence ID" value="KAF0322940.1"/>
    <property type="molecule type" value="Genomic_DNA"/>
</dbReference>
<evidence type="ECO:0000256" key="2">
    <source>
        <dbReference type="ARBA" id="ARBA00023239"/>
    </source>
</evidence>
<proteinExistence type="inferred from homology"/>
<name>A0A8H3WB72_9PEZI</name>
<organism evidence="4 5">
    <name type="scientific">Colletotrichum asianum</name>
    <dbReference type="NCBI Taxonomy" id="702518"/>
    <lineage>
        <taxon>Eukaryota</taxon>
        <taxon>Fungi</taxon>
        <taxon>Dikarya</taxon>
        <taxon>Ascomycota</taxon>
        <taxon>Pezizomycotina</taxon>
        <taxon>Sordariomycetes</taxon>
        <taxon>Hypocreomycetidae</taxon>
        <taxon>Glomerellales</taxon>
        <taxon>Glomerellaceae</taxon>
        <taxon>Colletotrichum</taxon>
        <taxon>Colletotrichum gloeosporioides species complex</taxon>
    </lineage>
</organism>
<dbReference type="OrthoDB" id="5281072at2759"/>
<keyword evidence="5" id="KW-1185">Reference proteome</keyword>
<accession>A0A8H3WB72</accession>
<gene>
    <name evidence="4" type="ORF">GQ607_009703</name>
</gene>
<keyword evidence="2" id="KW-0456">Lyase</keyword>
<comment type="caution">
    <text evidence="4">The sequence shown here is derived from an EMBL/GenBank/DDBJ whole genome shotgun (WGS) entry which is preliminary data.</text>
</comment>
<sequence length="112" mass="12669">MAAADYVAMISSPAVLGNPLLRTQHFVGATKWERISDTEILGHHQLRVPHIKLSDASPPVEEKKGHAHSYNQHWYRKIDGVWKFAGLRPEVRFGEYDMKGIFESGRQSVASE</sequence>
<protein>
    <submittedName>
        <fullName evidence="4">Scytalone dehydratase</fullName>
    </submittedName>
</protein>
<evidence type="ECO:0000259" key="3">
    <source>
        <dbReference type="Pfam" id="PF02982"/>
    </source>
</evidence>
<dbReference type="InterPro" id="IPR049884">
    <property type="entry name" value="Scytalone_dh"/>
</dbReference>
<dbReference type="Pfam" id="PF02982">
    <property type="entry name" value="Scytalone_dh"/>
    <property type="match status" value="1"/>
</dbReference>
<feature type="domain" description="Scytalone dehydratase-like" evidence="3">
    <location>
        <begin position="1"/>
        <end position="109"/>
    </location>
</feature>
<dbReference type="GO" id="GO:0016829">
    <property type="term" value="F:lyase activity"/>
    <property type="evidence" value="ECO:0007669"/>
    <property type="project" value="UniProtKB-KW"/>
</dbReference>
<dbReference type="InterPro" id="IPR032710">
    <property type="entry name" value="NTF2-like_dom_sf"/>
</dbReference>
<dbReference type="Proteomes" id="UP000434172">
    <property type="component" value="Unassembled WGS sequence"/>
</dbReference>
<evidence type="ECO:0000313" key="5">
    <source>
        <dbReference type="Proteomes" id="UP000434172"/>
    </source>
</evidence>
<evidence type="ECO:0000256" key="1">
    <source>
        <dbReference type="ARBA" id="ARBA00008584"/>
    </source>
</evidence>
<reference evidence="4 5" key="1">
    <citation type="submission" date="2019-12" db="EMBL/GenBank/DDBJ databases">
        <title>A genome sequence resource for the geographically widespread anthracnose pathogen Colletotrichum asianum.</title>
        <authorList>
            <person name="Meng Y."/>
        </authorList>
    </citation>
    <scope>NUCLEOTIDE SEQUENCE [LARGE SCALE GENOMIC DNA]</scope>
    <source>
        <strain evidence="4 5">ICMP 18580</strain>
    </source>
</reference>
<dbReference type="SUPFAM" id="SSF54427">
    <property type="entry name" value="NTF2-like"/>
    <property type="match status" value="1"/>
</dbReference>
<evidence type="ECO:0000313" key="4">
    <source>
        <dbReference type="EMBL" id="KAF0322940.1"/>
    </source>
</evidence>